<dbReference type="RefSeq" id="WP_090412438.1">
    <property type="nucleotide sequence ID" value="NZ_CAJKZB010000009.1"/>
</dbReference>
<gene>
    <name evidence="4" type="ORF">H0N91_04020</name>
</gene>
<feature type="transmembrane region" description="Helical" evidence="2">
    <location>
        <begin position="208"/>
        <end position="231"/>
    </location>
</feature>
<feature type="transmembrane region" description="Helical" evidence="2">
    <location>
        <begin position="251"/>
        <end position="268"/>
    </location>
</feature>
<feature type="transmembrane region" description="Helical" evidence="2">
    <location>
        <begin position="104"/>
        <end position="121"/>
    </location>
</feature>
<proteinExistence type="predicted"/>
<feature type="domain" description="Potassium channel" evidence="3">
    <location>
        <begin position="225"/>
        <end position="300"/>
    </location>
</feature>
<comment type="caution">
    <text evidence="4">The sequence shown here is derived from an EMBL/GenBank/DDBJ whole genome shotgun (WGS) entry which is preliminary data.</text>
</comment>
<feature type="transmembrane region" description="Helical" evidence="2">
    <location>
        <begin position="280"/>
        <end position="305"/>
    </location>
</feature>
<protein>
    <submittedName>
        <fullName evidence="4">Ion transport channel</fullName>
    </submittedName>
</protein>
<dbReference type="AlphaFoldDB" id="A0A1I5J922"/>
<keyword evidence="2" id="KW-0812">Transmembrane</keyword>
<keyword evidence="2" id="KW-0472">Membrane</keyword>
<feature type="transmembrane region" description="Helical" evidence="2">
    <location>
        <begin position="142"/>
        <end position="159"/>
    </location>
</feature>
<accession>A0A1I5J922</accession>
<reference evidence="4 5" key="1">
    <citation type="submission" date="2020-07" db="EMBL/GenBank/DDBJ databases">
        <title>Organ Donor 1.</title>
        <authorList>
            <person name="Marsh A.J."/>
            <person name="Azcarate-Peril M.A."/>
        </authorList>
    </citation>
    <scope>NUCLEOTIDE SEQUENCE [LARGE SCALE GENOMIC DNA]</scope>
    <source>
        <strain evidence="4 5">AMC0717</strain>
    </source>
</reference>
<dbReference type="EMBL" id="JACCKS010000004">
    <property type="protein sequence ID" value="NZA37325.1"/>
    <property type="molecule type" value="Genomic_DNA"/>
</dbReference>
<sequence>MDNVVNDLTVHQTLANGNAILIFYDIFVLCLFLFEVFLYINREHYKALLRKNMEAGTRIRPVRRYLLKLTRYYDRHGLLTVNALLLVISVIAISMSHMVTVREILGLVATFIIFIVIMYFVQKLFVGLDQFEDDMVSRYVDVIFYLLLGHSFVYFASFVSRPSLLLTFIGLLFALFLCFSVMIRAIINPNILMKPTNERRRNREAFGIIKGMGALMGCELGILYLMIYSCWKTNPFFFQHATERPLDYLDLLYYLFVSFSTIGYGDIYPVRVEGMFYSQFTAIVISVTSIFSTACFVGAIISGAYSIGQQNREKQAREEDTKEKLIDQTINEEEES</sequence>
<name>A0A1I5J922_9FIRM</name>
<dbReference type="Proteomes" id="UP000586254">
    <property type="component" value="Unassembled WGS sequence"/>
</dbReference>
<dbReference type="InterPro" id="IPR013099">
    <property type="entry name" value="K_chnl_dom"/>
</dbReference>
<evidence type="ECO:0000256" key="2">
    <source>
        <dbReference type="SAM" id="Phobius"/>
    </source>
</evidence>
<keyword evidence="2" id="KW-1133">Transmembrane helix</keyword>
<feature type="transmembrane region" description="Helical" evidence="2">
    <location>
        <begin position="165"/>
        <end position="187"/>
    </location>
</feature>
<organism evidence="4 5">
    <name type="scientific">Eubacterium callanderi</name>
    <dbReference type="NCBI Taxonomy" id="53442"/>
    <lineage>
        <taxon>Bacteria</taxon>
        <taxon>Bacillati</taxon>
        <taxon>Bacillota</taxon>
        <taxon>Clostridia</taxon>
        <taxon>Eubacteriales</taxon>
        <taxon>Eubacteriaceae</taxon>
        <taxon>Eubacterium</taxon>
    </lineage>
</organism>
<dbReference type="Pfam" id="PF07885">
    <property type="entry name" value="Ion_trans_2"/>
    <property type="match status" value="1"/>
</dbReference>
<dbReference type="Gene3D" id="1.10.287.70">
    <property type="match status" value="1"/>
</dbReference>
<evidence type="ECO:0000313" key="5">
    <source>
        <dbReference type="Proteomes" id="UP000586254"/>
    </source>
</evidence>
<evidence type="ECO:0000259" key="3">
    <source>
        <dbReference type="Pfam" id="PF07885"/>
    </source>
</evidence>
<evidence type="ECO:0000313" key="4">
    <source>
        <dbReference type="EMBL" id="NZA37325.1"/>
    </source>
</evidence>
<dbReference type="SUPFAM" id="SSF81324">
    <property type="entry name" value="Voltage-gated potassium channels"/>
    <property type="match status" value="2"/>
</dbReference>
<feature type="transmembrane region" description="Helical" evidence="2">
    <location>
        <begin position="77"/>
        <end position="98"/>
    </location>
</feature>
<evidence type="ECO:0000256" key="1">
    <source>
        <dbReference type="SAM" id="MobiDB-lite"/>
    </source>
</evidence>
<feature type="transmembrane region" description="Helical" evidence="2">
    <location>
        <begin position="20"/>
        <end position="40"/>
    </location>
</feature>
<feature type="compositionally biased region" description="Basic and acidic residues" evidence="1">
    <location>
        <begin position="312"/>
        <end position="326"/>
    </location>
</feature>
<feature type="region of interest" description="Disordered" evidence="1">
    <location>
        <begin position="312"/>
        <end position="336"/>
    </location>
</feature>